<name>A0A7T1B032_9STAP</name>
<dbReference type="EMBL" id="CP064056">
    <property type="protein sequence ID" value="QPM75237.1"/>
    <property type="molecule type" value="Genomic_DNA"/>
</dbReference>
<organism evidence="3 4">
    <name type="scientific">Staphylococcus lloydii</name>
    <dbReference type="NCBI Taxonomy" id="2781774"/>
    <lineage>
        <taxon>Bacteria</taxon>
        <taxon>Bacillati</taxon>
        <taxon>Bacillota</taxon>
        <taxon>Bacilli</taxon>
        <taxon>Bacillales</taxon>
        <taxon>Staphylococcaceae</taxon>
        <taxon>Staphylococcus</taxon>
    </lineage>
</organism>
<keyword evidence="4" id="KW-1185">Reference proteome</keyword>
<dbReference type="GO" id="GO:0003700">
    <property type="term" value="F:DNA-binding transcription factor activity"/>
    <property type="evidence" value="ECO:0007669"/>
    <property type="project" value="InterPro"/>
</dbReference>
<dbReference type="InterPro" id="IPR011256">
    <property type="entry name" value="Reg_factor_effector_dom_sf"/>
</dbReference>
<gene>
    <name evidence="3" type="ORF">ISP08_00410</name>
</gene>
<dbReference type="GO" id="GO:0003677">
    <property type="term" value="F:DNA binding"/>
    <property type="evidence" value="ECO:0007669"/>
    <property type="project" value="UniProtKB-KW"/>
</dbReference>
<dbReference type="AlphaFoldDB" id="A0A7T1B032"/>
<dbReference type="PANTHER" id="PTHR30204">
    <property type="entry name" value="REDOX-CYCLING DRUG-SENSING TRANSCRIPTIONAL ACTIVATOR SOXR"/>
    <property type="match status" value="1"/>
</dbReference>
<protein>
    <submittedName>
        <fullName evidence="3">MerR family transcriptional regulator</fullName>
    </submittedName>
</protein>
<dbReference type="InterPro" id="IPR000551">
    <property type="entry name" value="MerR-type_HTH_dom"/>
</dbReference>
<dbReference type="KEGG" id="sllo:ISP08_00410"/>
<keyword evidence="1" id="KW-0238">DNA-binding</keyword>
<dbReference type="SUPFAM" id="SSF46955">
    <property type="entry name" value="Putative DNA-binding domain"/>
    <property type="match status" value="1"/>
</dbReference>
<evidence type="ECO:0000313" key="4">
    <source>
        <dbReference type="Proteomes" id="UP000594455"/>
    </source>
</evidence>
<proteinExistence type="predicted"/>
<dbReference type="Pfam" id="PF13411">
    <property type="entry name" value="MerR_1"/>
    <property type="match status" value="1"/>
</dbReference>
<feature type="domain" description="HTH merR-type" evidence="2">
    <location>
        <begin position="6"/>
        <end position="75"/>
    </location>
</feature>
<dbReference type="RefSeq" id="WP_195718919.1">
    <property type="nucleotide sequence ID" value="NZ_CP064056.1"/>
</dbReference>
<dbReference type="Gene3D" id="1.10.1660.10">
    <property type="match status" value="1"/>
</dbReference>
<dbReference type="InterPro" id="IPR009061">
    <property type="entry name" value="DNA-bd_dom_put_sf"/>
</dbReference>
<evidence type="ECO:0000256" key="1">
    <source>
        <dbReference type="ARBA" id="ARBA00023125"/>
    </source>
</evidence>
<reference evidence="3 4" key="1">
    <citation type="submission" date="2020-10" db="EMBL/GenBank/DDBJ databases">
        <title>Closed genome sequences of Staphylococcus lloydii sp. nov. and Staphylococcus durrellii sp. nov. Isolated from Captive Fruit Bats (Pteropus livingstonii).</title>
        <authorList>
            <person name="Fountain K."/>
        </authorList>
    </citation>
    <scope>NUCLEOTIDE SEQUENCE [LARGE SCALE GENOMIC DNA]</scope>
    <source>
        <strain evidence="3 4">23_2_7_LY</strain>
    </source>
</reference>
<dbReference type="SUPFAM" id="SSF55136">
    <property type="entry name" value="Probable bacterial effector-binding domain"/>
    <property type="match status" value="1"/>
</dbReference>
<evidence type="ECO:0000313" key="3">
    <source>
        <dbReference type="EMBL" id="QPM75237.1"/>
    </source>
</evidence>
<dbReference type="InterPro" id="IPR047057">
    <property type="entry name" value="MerR_fam"/>
</dbReference>
<dbReference type="SMART" id="SM00422">
    <property type="entry name" value="HTH_MERR"/>
    <property type="match status" value="1"/>
</dbReference>
<accession>A0A7T1B032</accession>
<dbReference type="PROSITE" id="PS50937">
    <property type="entry name" value="HTH_MERR_2"/>
    <property type="match status" value="1"/>
</dbReference>
<dbReference type="Gene3D" id="3.20.80.10">
    <property type="entry name" value="Regulatory factor, effector binding domain"/>
    <property type="match status" value="1"/>
</dbReference>
<evidence type="ECO:0000259" key="2">
    <source>
        <dbReference type="PROSITE" id="PS50937"/>
    </source>
</evidence>
<sequence>MNTLHLLKTGAFSKVCKVSKDTIFHYEELELLLPFYKNEKGYRFYHRQQVETVYLISVLQDLNMSLKEIKSFINELNPEKSKNKLLEESYNIDLKIDNLQKAKQGLEHQISVLDFAQKIDFSQIKLEQVPDEPLFISKPLKDVNNLEENIADFYLLCREKFGLALSIGIMLNKEEIYQNTNGDYNYKYLYIRMNSDTSVLKSAGLELIAYHIGDYENIIETYKRMIDYIENNQLEIINFSYEDPIYDILSVQQSTDYVTKINIPVRKCL</sequence>
<dbReference type="PANTHER" id="PTHR30204:SF85">
    <property type="entry name" value="MULTIDRUG-EFFLUX TRANSPORTER 2 REGULATOR"/>
    <property type="match status" value="1"/>
</dbReference>
<dbReference type="Proteomes" id="UP000594455">
    <property type="component" value="Chromosome"/>
</dbReference>